<proteinExistence type="predicted"/>
<reference evidence="2" key="1">
    <citation type="submission" date="2021-01" db="EMBL/GenBank/DDBJ databases">
        <authorList>
            <person name="Corre E."/>
            <person name="Pelletier E."/>
            <person name="Niang G."/>
            <person name="Scheremetjew M."/>
            <person name="Finn R."/>
            <person name="Kale V."/>
            <person name="Holt S."/>
            <person name="Cochrane G."/>
            <person name="Meng A."/>
            <person name="Brown T."/>
            <person name="Cohen L."/>
        </authorList>
    </citation>
    <scope>NUCLEOTIDE SEQUENCE</scope>
    <source>
        <strain evidence="2">CCMP3303</strain>
    </source>
</reference>
<sequence>MEASRALWIYESQITLACHKGGINLNQALQTISPPPSIIFAYGLPGGVALSREERMKQAGKESIAAAKERAAGAKDSAKSFFGTAKHAWGQWRDGLRTEADEHAPADKYRRSKTTDF</sequence>
<dbReference type="AlphaFoldDB" id="A0A7S0AWK2"/>
<feature type="region of interest" description="Disordered" evidence="1">
    <location>
        <begin position="97"/>
        <end position="117"/>
    </location>
</feature>
<evidence type="ECO:0000313" key="2">
    <source>
        <dbReference type="EMBL" id="CAD8375915.1"/>
    </source>
</evidence>
<gene>
    <name evidence="2" type="ORF">MPOL1434_LOCUS8736</name>
</gene>
<name>A0A7S0AWK2_9STRA</name>
<dbReference type="EMBL" id="HBEJ01014896">
    <property type="protein sequence ID" value="CAD8375915.1"/>
    <property type="molecule type" value="Transcribed_RNA"/>
</dbReference>
<evidence type="ECO:0000256" key="1">
    <source>
        <dbReference type="SAM" id="MobiDB-lite"/>
    </source>
</evidence>
<protein>
    <submittedName>
        <fullName evidence="2">Uncharacterized protein</fullName>
    </submittedName>
</protein>
<accession>A0A7S0AWK2</accession>
<organism evidence="2">
    <name type="scientific">Minutocellus polymorphus</name>
    <dbReference type="NCBI Taxonomy" id="265543"/>
    <lineage>
        <taxon>Eukaryota</taxon>
        <taxon>Sar</taxon>
        <taxon>Stramenopiles</taxon>
        <taxon>Ochrophyta</taxon>
        <taxon>Bacillariophyta</taxon>
        <taxon>Mediophyceae</taxon>
        <taxon>Cymatosirophycidae</taxon>
        <taxon>Cymatosirales</taxon>
        <taxon>Cymatosiraceae</taxon>
        <taxon>Minutocellus</taxon>
    </lineage>
</organism>